<dbReference type="PANTHER" id="PTHR43133:SF46">
    <property type="entry name" value="RNA POLYMERASE SIGMA-70 FACTOR ECF SUBFAMILY"/>
    <property type="match status" value="1"/>
</dbReference>
<name>A0A401XM57_9FLAO</name>
<dbReference type="InterPro" id="IPR013324">
    <property type="entry name" value="RNA_pol_sigma_r3/r4-like"/>
</dbReference>
<dbReference type="Pfam" id="PF04542">
    <property type="entry name" value="Sigma70_r2"/>
    <property type="match status" value="1"/>
</dbReference>
<dbReference type="Gene3D" id="1.10.1740.10">
    <property type="match status" value="1"/>
</dbReference>
<dbReference type="SUPFAM" id="SSF88946">
    <property type="entry name" value="Sigma2 domain of RNA polymerase sigma factors"/>
    <property type="match status" value="1"/>
</dbReference>
<keyword evidence="8" id="KW-1185">Reference proteome</keyword>
<evidence type="ECO:0000256" key="4">
    <source>
        <dbReference type="ARBA" id="ARBA00023163"/>
    </source>
</evidence>
<dbReference type="AlphaFoldDB" id="A0A401XM57"/>
<evidence type="ECO:0000256" key="1">
    <source>
        <dbReference type="ARBA" id="ARBA00010641"/>
    </source>
</evidence>
<evidence type="ECO:0000259" key="6">
    <source>
        <dbReference type="Pfam" id="PF08281"/>
    </source>
</evidence>
<keyword evidence="4" id="KW-0804">Transcription</keyword>
<keyword evidence="7" id="KW-0240">DNA-directed RNA polymerase</keyword>
<comment type="caution">
    <text evidence="7">The sequence shown here is derived from an EMBL/GenBank/DDBJ whole genome shotgun (WGS) entry which is preliminary data.</text>
</comment>
<dbReference type="EMBL" id="BHZE01000016">
    <property type="protein sequence ID" value="GCD78097.1"/>
    <property type="molecule type" value="Genomic_DNA"/>
</dbReference>
<dbReference type="InterPro" id="IPR036388">
    <property type="entry name" value="WH-like_DNA-bd_sf"/>
</dbReference>
<evidence type="ECO:0000256" key="2">
    <source>
        <dbReference type="ARBA" id="ARBA00023015"/>
    </source>
</evidence>
<reference evidence="7 8" key="1">
    <citation type="submission" date="2018-11" db="EMBL/GenBank/DDBJ databases">
        <title>Schleiferia aggregans sp. nov., a moderately thermophilic heterotrophic bacterium isolated from microbial mats at a terrestrial hot spring.</title>
        <authorList>
            <person name="Iino T."/>
            <person name="Ohkuma M."/>
            <person name="Haruta S."/>
        </authorList>
    </citation>
    <scope>NUCLEOTIDE SEQUENCE [LARGE SCALE GENOMIC DNA]</scope>
    <source>
        <strain evidence="7 8">LA</strain>
    </source>
</reference>
<comment type="similarity">
    <text evidence="1">Belongs to the sigma-70 factor family. ECF subfamily.</text>
</comment>
<feature type="domain" description="RNA polymerase sigma factor 70 region 4 type 2" evidence="6">
    <location>
        <begin position="115"/>
        <end position="164"/>
    </location>
</feature>
<evidence type="ECO:0000256" key="3">
    <source>
        <dbReference type="ARBA" id="ARBA00023082"/>
    </source>
</evidence>
<keyword evidence="2" id="KW-0805">Transcription regulation</keyword>
<dbReference type="NCBIfam" id="TIGR02937">
    <property type="entry name" value="sigma70-ECF"/>
    <property type="match status" value="1"/>
</dbReference>
<evidence type="ECO:0000313" key="8">
    <source>
        <dbReference type="Proteomes" id="UP000286715"/>
    </source>
</evidence>
<dbReference type="InterPro" id="IPR007627">
    <property type="entry name" value="RNA_pol_sigma70_r2"/>
</dbReference>
<dbReference type="InterPro" id="IPR014284">
    <property type="entry name" value="RNA_pol_sigma-70_dom"/>
</dbReference>
<feature type="domain" description="RNA polymerase sigma-70 region 2" evidence="5">
    <location>
        <begin position="23"/>
        <end position="89"/>
    </location>
</feature>
<dbReference type="InterPro" id="IPR039425">
    <property type="entry name" value="RNA_pol_sigma-70-like"/>
</dbReference>
<gene>
    <name evidence="7" type="ORF">JCM31826_15790</name>
</gene>
<proteinExistence type="inferred from homology"/>
<dbReference type="GO" id="GO:0003677">
    <property type="term" value="F:DNA binding"/>
    <property type="evidence" value="ECO:0007669"/>
    <property type="project" value="InterPro"/>
</dbReference>
<evidence type="ECO:0000313" key="7">
    <source>
        <dbReference type="EMBL" id="GCD78097.1"/>
    </source>
</evidence>
<dbReference type="Gene3D" id="1.10.10.10">
    <property type="entry name" value="Winged helix-like DNA-binding domain superfamily/Winged helix DNA-binding domain"/>
    <property type="match status" value="1"/>
</dbReference>
<dbReference type="GO" id="GO:0006352">
    <property type="term" value="P:DNA-templated transcription initiation"/>
    <property type="evidence" value="ECO:0007669"/>
    <property type="project" value="InterPro"/>
</dbReference>
<dbReference type="PANTHER" id="PTHR43133">
    <property type="entry name" value="RNA POLYMERASE ECF-TYPE SIGMA FACTO"/>
    <property type="match status" value="1"/>
</dbReference>
<dbReference type="GO" id="GO:0000428">
    <property type="term" value="C:DNA-directed RNA polymerase complex"/>
    <property type="evidence" value="ECO:0007669"/>
    <property type="project" value="UniProtKB-KW"/>
</dbReference>
<dbReference type="InterPro" id="IPR013249">
    <property type="entry name" value="RNA_pol_sigma70_r4_t2"/>
</dbReference>
<organism evidence="7 8">
    <name type="scientific">Thermaurantimonas aggregans</name>
    <dbReference type="NCBI Taxonomy" id="2173829"/>
    <lineage>
        <taxon>Bacteria</taxon>
        <taxon>Pseudomonadati</taxon>
        <taxon>Bacteroidota</taxon>
        <taxon>Flavobacteriia</taxon>
        <taxon>Flavobacteriales</taxon>
        <taxon>Schleiferiaceae</taxon>
        <taxon>Thermaurantimonas</taxon>
    </lineage>
</organism>
<evidence type="ECO:0000259" key="5">
    <source>
        <dbReference type="Pfam" id="PF04542"/>
    </source>
</evidence>
<dbReference type="CDD" id="cd06171">
    <property type="entry name" value="Sigma70_r4"/>
    <property type="match status" value="1"/>
</dbReference>
<sequence>MKISEDELIEALKKGKVEAQERFYQRFAPKILAVCYRYLTDEDEAEDMMIQSLLRALQNIASYKAVGTLEGWVKRIAVNECLKQLRKKSAFQMVPLHEVEEEDNDFAFEDADITYLLDLIRSLPEGYRTVFNLYVIEGYSHSEIAGMLGISMGTSKSQLSRARAILKEKLMKTHQINRSNEREY</sequence>
<protein>
    <submittedName>
        <fullName evidence="7">DNA-directed RNA polymerase sigma-70 factor</fullName>
    </submittedName>
</protein>
<keyword evidence="3" id="KW-0731">Sigma factor</keyword>
<dbReference type="Proteomes" id="UP000286715">
    <property type="component" value="Unassembled WGS sequence"/>
</dbReference>
<dbReference type="GO" id="GO:0016987">
    <property type="term" value="F:sigma factor activity"/>
    <property type="evidence" value="ECO:0007669"/>
    <property type="project" value="UniProtKB-KW"/>
</dbReference>
<dbReference type="RefSeq" id="WP_218019352.1">
    <property type="nucleotide sequence ID" value="NZ_BHZE01000016.1"/>
</dbReference>
<dbReference type="InterPro" id="IPR013325">
    <property type="entry name" value="RNA_pol_sigma_r2"/>
</dbReference>
<accession>A0A401XM57</accession>
<dbReference type="Pfam" id="PF08281">
    <property type="entry name" value="Sigma70_r4_2"/>
    <property type="match status" value="1"/>
</dbReference>
<dbReference type="SUPFAM" id="SSF88659">
    <property type="entry name" value="Sigma3 and sigma4 domains of RNA polymerase sigma factors"/>
    <property type="match status" value="1"/>
</dbReference>